<sequence length="84" mass="9304">MNQTVIKYHGSQAVETSVANQELVPAGYQFTKMSLEVDQDCHVRVNGQSLFIRAGRVFNTEPTDPAITSFVVVDEGITFTWIAV</sequence>
<proteinExistence type="predicted"/>
<dbReference type="EMBL" id="FNED01000049">
    <property type="protein sequence ID" value="SDK32560.1"/>
    <property type="molecule type" value="Genomic_DNA"/>
</dbReference>
<dbReference type="GeneID" id="42309846"/>
<protein>
    <submittedName>
        <fullName evidence="1">Uncharacterized protein</fullName>
    </submittedName>
</protein>
<dbReference type="AlphaFoldDB" id="A0A0D1X6D2"/>
<accession>A0A0D1X6D2</accession>
<evidence type="ECO:0000313" key="2">
    <source>
        <dbReference type="EMBL" id="SDK32560.1"/>
    </source>
</evidence>
<evidence type="ECO:0000313" key="4">
    <source>
        <dbReference type="Proteomes" id="UP000182836"/>
    </source>
</evidence>
<dbReference type="Proteomes" id="UP000037269">
    <property type="component" value="Unassembled WGS sequence"/>
</dbReference>
<evidence type="ECO:0000313" key="1">
    <source>
        <dbReference type="EMBL" id="KON95220.1"/>
    </source>
</evidence>
<keyword evidence="3" id="KW-1185">Reference proteome</keyword>
<dbReference type="Proteomes" id="UP000182836">
    <property type="component" value="Unassembled WGS sequence"/>
</dbReference>
<organism evidence="1 3">
    <name type="scientific">Aneurinibacillus migulanus</name>
    <name type="common">Bacillus migulanus</name>
    <dbReference type="NCBI Taxonomy" id="47500"/>
    <lineage>
        <taxon>Bacteria</taxon>
        <taxon>Bacillati</taxon>
        <taxon>Bacillota</taxon>
        <taxon>Bacilli</taxon>
        <taxon>Bacillales</taxon>
        <taxon>Paenibacillaceae</taxon>
        <taxon>Aneurinibacillus group</taxon>
        <taxon>Aneurinibacillus</taxon>
    </lineage>
</organism>
<dbReference type="STRING" id="47500.AF333_06750"/>
<reference evidence="1 3" key="1">
    <citation type="submission" date="2015-07" db="EMBL/GenBank/DDBJ databases">
        <title>Fjat-14205 dsm 2895.</title>
        <authorList>
            <person name="Liu B."/>
            <person name="Wang J."/>
            <person name="Zhu Y."/>
            <person name="Liu G."/>
            <person name="Chen Q."/>
            <person name="Chen Z."/>
            <person name="Lan J."/>
            <person name="Che J."/>
            <person name="Ge C."/>
            <person name="Shi H."/>
            <person name="Pan Z."/>
            <person name="Liu X."/>
        </authorList>
    </citation>
    <scope>NUCLEOTIDE SEQUENCE [LARGE SCALE GENOMIC DNA]</scope>
    <source>
        <strain evidence="1 3">DSM 2895</strain>
    </source>
</reference>
<dbReference type="OrthoDB" id="2942462at2"/>
<reference evidence="2 4" key="2">
    <citation type="submission" date="2016-10" db="EMBL/GenBank/DDBJ databases">
        <authorList>
            <person name="de Groot N.N."/>
        </authorList>
    </citation>
    <scope>NUCLEOTIDE SEQUENCE [LARGE SCALE GENOMIC DNA]</scope>
    <source>
        <strain evidence="2 4">DSM 2895</strain>
    </source>
</reference>
<gene>
    <name evidence="1" type="ORF">AF333_06750</name>
    <name evidence="2" type="ORF">SAMN04487909_1499</name>
</gene>
<dbReference type="RefSeq" id="WP_043068809.1">
    <property type="nucleotide sequence ID" value="NZ_BJOA01000200.1"/>
</dbReference>
<dbReference type="EMBL" id="LGUG01000004">
    <property type="protein sequence ID" value="KON95220.1"/>
    <property type="molecule type" value="Genomic_DNA"/>
</dbReference>
<name>A0A0D1X6D2_ANEMI</name>
<dbReference type="PATRIC" id="fig|47500.8.peg.4437"/>
<evidence type="ECO:0000313" key="3">
    <source>
        <dbReference type="Proteomes" id="UP000037269"/>
    </source>
</evidence>